<evidence type="ECO:0000313" key="3">
    <source>
        <dbReference type="Proteomes" id="UP000178404"/>
    </source>
</evidence>
<dbReference type="Proteomes" id="UP000178404">
    <property type="component" value="Unassembled WGS sequence"/>
</dbReference>
<reference evidence="2 3" key="1">
    <citation type="journal article" date="2016" name="Nat. Commun.">
        <title>Thousands of microbial genomes shed light on interconnected biogeochemical processes in an aquifer system.</title>
        <authorList>
            <person name="Anantharaman K."/>
            <person name="Brown C.T."/>
            <person name="Hug L.A."/>
            <person name="Sharon I."/>
            <person name="Castelle C.J."/>
            <person name="Probst A.J."/>
            <person name="Thomas B.C."/>
            <person name="Singh A."/>
            <person name="Wilkins M.J."/>
            <person name="Karaoz U."/>
            <person name="Brodie E.L."/>
            <person name="Williams K.H."/>
            <person name="Hubbard S.S."/>
            <person name="Banfield J.F."/>
        </authorList>
    </citation>
    <scope>NUCLEOTIDE SEQUENCE [LARGE SCALE GENOMIC DNA]</scope>
</reference>
<dbReference type="EMBL" id="MHWA01000014">
    <property type="protein sequence ID" value="OHB01465.1"/>
    <property type="molecule type" value="Genomic_DNA"/>
</dbReference>
<dbReference type="AlphaFoldDB" id="A0A1G2TVW9"/>
<feature type="transmembrane region" description="Helical" evidence="1">
    <location>
        <begin position="6"/>
        <end position="32"/>
    </location>
</feature>
<name>A0A1G2TVW9_9BACT</name>
<protein>
    <recommendedName>
        <fullName evidence="4">DUF4446 domain-containing protein</fullName>
    </recommendedName>
</protein>
<proteinExistence type="predicted"/>
<evidence type="ECO:0000313" key="2">
    <source>
        <dbReference type="EMBL" id="OHB01465.1"/>
    </source>
</evidence>
<keyword evidence="1" id="KW-1133">Transmembrane helix</keyword>
<evidence type="ECO:0000256" key="1">
    <source>
        <dbReference type="SAM" id="Phobius"/>
    </source>
</evidence>
<gene>
    <name evidence="2" type="ORF">A3A90_01295</name>
</gene>
<accession>A0A1G2TVW9</accession>
<dbReference type="InterPro" id="IPR027981">
    <property type="entry name" value="DUF4446"/>
</dbReference>
<sequence length="161" mass="18205">MVIDWNLVVFFAPLLALVISLVALILVIIMYFRVSRIFRSANVPDIERLLKLHTKTLEDLIKFQADSTMYMKSLNNRIKGKIGKVPTLRFNPFKGTDLGGNQSFSSVLADEEGNGVVITSMHTRERTNVFAKPLKDWKSDYGLTSEEKEVIKQSKINGGEK</sequence>
<keyword evidence="1" id="KW-0472">Membrane</keyword>
<keyword evidence="1" id="KW-0812">Transmembrane</keyword>
<comment type="caution">
    <text evidence="2">The sequence shown here is derived from an EMBL/GenBank/DDBJ whole genome shotgun (WGS) entry which is preliminary data.</text>
</comment>
<dbReference type="Pfam" id="PF14584">
    <property type="entry name" value="DUF4446"/>
    <property type="match status" value="1"/>
</dbReference>
<evidence type="ECO:0008006" key="4">
    <source>
        <dbReference type="Google" id="ProtNLM"/>
    </source>
</evidence>
<organism evidence="2 3">
    <name type="scientific">Candidatus Zambryskibacteria bacterium RIFCSPLOWO2_01_FULL_35_19</name>
    <dbReference type="NCBI Taxonomy" id="1802757"/>
    <lineage>
        <taxon>Bacteria</taxon>
        <taxon>Candidatus Zambryskiibacteriota</taxon>
    </lineage>
</organism>